<dbReference type="SUPFAM" id="SSF47781">
    <property type="entry name" value="RuvA domain 2-like"/>
    <property type="match status" value="1"/>
</dbReference>
<feature type="domain" description="Helix-hairpin-helix DNA-binding motif class 1" evidence="1">
    <location>
        <begin position="44"/>
        <end position="63"/>
    </location>
</feature>
<dbReference type="RefSeq" id="WP_157842340.1">
    <property type="nucleotide sequence ID" value="NZ_BAFN01000001.1"/>
</dbReference>
<name>A0ABQ0JTR4_9BACT</name>
<dbReference type="InterPro" id="IPR004509">
    <property type="entry name" value="Competence_ComEA_HhH"/>
</dbReference>
<evidence type="ECO:0000313" key="3">
    <source>
        <dbReference type="Proteomes" id="UP000032309"/>
    </source>
</evidence>
<evidence type="ECO:0000259" key="1">
    <source>
        <dbReference type="SMART" id="SM00278"/>
    </source>
</evidence>
<dbReference type="Pfam" id="PF12836">
    <property type="entry name" value="HHH_3"/>
    <property type="match status" value="1"/>
</dbReference>
<dbReference type="EMBL" id="BAFN01000001">
    <property type="protein sequence ID" value="GAN32092.1"/>
    <property type="molecule type" value="Genomic_DNA"/>
</dbReference>
<gene>
    <name evidence="2" type="ORF">BROSI_A0596</name>
</gene>
<dbReference type="SMART" id="SM00278">
    <property type="entry name" value="HhH1"/>
    <property type="match status" value="2"/>
</dbReference>
<dbReference type="InterPro" id="IPR051675">
    <property type="entry name" value="Endo/Exo/Phosphatase_dom_1"/>
</dbReference>
<dbReference type="PANTHER" id="PTHR21180">
    <property type="entry name" value="ENDONUCLEASE/EXONUCLEASE/PHOSPHATASE FAMILY DOMAIN-CONTAINING PROTEIN 1"/>
    <property type="match status" value="1"/>
</dbReference>
<feature type="domain" description="Helix-hairpin-helix DNA-binding motif class 1" evidence="1">
    <location>
        <begin position="74"/>
        <end position="93"/>
    </location>
</feature>
<protein>
    <recommendedName>
        <fullName evidence="1">Helix-hairpin-helix DNA-binding motif class 1 domain-containing protein</fullName>
    </recommendedName>
</protein>
<comment type="caution">
    <text evidence="2">The sequence shown here is derived from an EMBL/GenBank/DDBJ whole genome shotgun (WGS) entry which is preliminary data.</text>
</comment>
<dbReference type="PANTHER" id="PTHR21180:SF32">
    <property type="entry name" value="ENDONUCLEASE_EXONUCLEASE_PHOSPHATASE FAMILY DOMAIN-CONTAINING PROTEIN 1"/>
    <property type="match status" value="1"/>
</dbReference>
<dbReference type="InterPro" id="IPR010994">
    <property type="entry name" value="RuvA_2-like"/>
</dbReference>
<accession>A0ABQ0JTR4</accession>
<dbReference type="InterPro" id="IPR003583">
    <property type="entry name" value="Hlx-hairpin-Hlx_DNA-bd_motif"/>
</dbReference>
<sequence>MHTIRKSFVAVVLMLVVGFVCQVRICFSAVEIEGKVNINAATEDQIALLPGIGPKLAAEIINYRTNNGNFQAIDDIKKVSGVGDKKFEKIKNFVAVEGDTTIKSTKMIKGEKEQKQEK</sequence>
<dbReference type="NCBIfam" id="TIGR00426">
    <property type="entry name" value="competence protein ComEA helix-hairpin-helix repeat region"/>
    <property type="match status" value="1"/>
</dbReference>
<organism evidence="2 3">
    <name type="scientific">Candidatus Brocadia sinica JPN1</name>
    <dbReference type="NCBI Taxonomy" id="1197129"/>
    <lineage>
        <taxon>Bacteria</taxon>
        <taxon>Pseudomonadati</taxon>
        <taxon>Planctomycetota</taxon>
        <taxon>Candidatus Brocadiia</taxon>
        <taxon>Candidatus Brocadiales</taxon>
        <taxon>Candidatus Brocadiaceae</taxon>
        <taxon>Candidatus Brocadia</taxon>
    </lineage>
</organism>
<dbReference type="Gene3D" id="1.10.150.320">
    <property type="entry name" value="Photosystem II 12 kDa extrinsic protein"/>
    <property type="match status" value="1"/>
</dbReference>
<keyword evidence="3" id="KW-1185">Reference proteome</keyword>
<reference evidence="3" key="1">
    <citation type="journal article" date="2015" name="Genome Announc.">
        <title>Draft Genome Sequence of an Anaerobic Ammonium-Oxidizing Bacterium, "Candidatus Brocadia sinica".</title>
        <authorList>
            <person name="Oshiki M."/>
            <person name="Shinyako-Hata K."/>
            <person name="Satoh H."/>
            <person name="Okabe S."/>
        </authorList>
    </citation>
    <scope>NUCLEOTIDE SEQUENCE [LARGE SCALE GENOMIC DNA]</scope>
    <source>
        <strain evidence="3">JPN1</strain>
    </source>
</reference>
<evidence type="ECO:0000313" key="2">
    <source>
        <dbReference type="EMBL" id="GAN32092.1"/>
    </source>
</evidence>
<dbReference type="Proteomes" id="UP000032309">
    <property type="component" value="Unassembled WGS sequence"/>
</dbReference>
<proteinExistence type="predicted"/>